<organism evidence="2 3">
    <name type="scientific">Massiliimalia timonensis</name>
    <dbReference type="NCBI Taxonomy" id="1987501"/>
    <lineage>
        <taxon>Bacteria</taxon>
        <taxon>Bacillati</taxon>
        <taxon>Bacillota</taxon>
        <taxon>Clostridia</taxon>
        <taxon>Eubacteriales</taxon>
        <taxon>Oscillospiraceae</taxon>
        <taxon>Massiliimalia</taxon>
    </lineage>
</organism>
<dbReference type="Pfam" id="PF21688">
    <property type="entry name" value="FAD-depend_C"/>
    <property type="match status" value="1"/>
</dbReference>
<dbReference type="RefSeq" id="WP_187536548.1">
    <property type="nucleotide sequence ID" value="NZ_JACRTL010000004.1"/>
</dbReference>
<dbReference type="PANTHER" id="PTHR42842:SF3">
    <property type="entry name" value="FAD_NAD(P)-BINDING OXIDOREDUCTASE FAMILY PROTEIN"/>
    <property type="match status" value="1"/>
</dbReference>
<dbReference type="PIRSF" id="PIRSF038984">
    <property type="entry name" value="FAD_binding_protein"/>
    <property type="match status" value="1"/>
</dbReference>
<dbReference type="InterPro" id="IPR049516">
    <property type="entry name" value="FAD-depend_C"/>
</dbReference>
<dbReference type="InterPro" id="IPR028348">
    <property type="entry name" value="FAD-binding_protein"/>
</dbReference>
<accession>A0A8J6TZD3</accession>
<evidence type="ECO:0000259" key="1">
    <source>
        <dbReference type="Pfam" id="PF21688"/>
    </source>
</evidence>
<feature type="domain" description="FAD-dependent protein C-terminal" evidence="1">
    <location>
        <begin position="281"/>
        <end position="475"/>
    </location>
</feature>
<dbReference type="Gene3D" id="3.30.70.2700">
    <property type="match status" value="1"/>
</dbReference>
<dbReference type="AlphaFoldDB" id="A0A8J6TZD3"/>
<dbReference type="Gene3D" id="3.50.50.60">
    <property type="entry name" value="FAD/NAD(P)-binding domain"/>
    <property type="match status" value="2"/>
</dbReference>
<dbReference type="PANTHER" id="PTHR42842">
    <property type="entry name" value="FAD/NAD(P)-BINDING OXIDOREDUCTASE"/>
    <property type="match status" value="1"/>
</dbReference>
<name>A0A8J6TZD3_9FIRM</name>
<evidence type="ECO:0000313" key="2">
    <source>
        <dbReference type="EMBL" id="MBC8611157.1"/>
    </source>
</evidence>
<protein>
    <recommendedName>
        <fullName evidence="1">FAD-dependent protein C-terminal domain-containing protein</fullName>
    </recommendedName>
</protein>
<dbReference type="EMBL" id="JACRTL010000004">
    <property type="protein sequence ID" value="MBC8611157.1"/>
    <property type="molecule type" value="Genomic_DNA"/>
</dbReference>
<sequence length="531" mass="57651">MSVLVTNLKAGLSAPEEVLIEKGIRRLGVERATVQEAQLYKKSLDARKRGQVCFVGSVLVKLSIDEETLCRRLADKDVQYRPDTELRFPHGTQRLKTPIYIAGFGPAGIFCAYALAQEGYRPIVLERGYDVERRVEAVERFWKHGKLNTECNVQFGEGGAGTFSDGKLTTRISDERCGYVLERFVEFGAPPQIVAKAKPHIGTDKLRGVIKRMRQAIIKMGGEVRFGQRLDSVRIENGKLKSITVNGEEVETGVLVAALGHSARDTFQMLLEQGVAMEAKSFSIGMRIEHLQSEIDKSLYGELAGHPALPVGEYQLSYRENGRGVYTFCMCPGGLVVPSSSSEGTVVTNGMSEYRRDRKNANAAVAVSVTPQDFGTHPMDGVRFQSSLETSAFRLGGGDYRAVGTTVGEFLKGGAGLSLGRVEPSYALGVTACSPDKVFPPFVTEMLRKGLLKFDRKLHGFAAPDSVLTGVETRTSSPLRILRDGESMESISASGIYPCGEGAGYAGGIMSAAVDGLRVAQKIISVYAPKD</sequence>
<keyword evidence="3" id="KW-1185">Reference proteome</keyword>
<reference evidence="2" key="1">
    <citation type="submission" date="2020-08" db="EMBL/GenBank/DDBJ databases">
        <title>Genome public.</title>
        <authorList>
            <person name="Liu C."/>
            <person name="Sun Q."/>
        </authorList>
    </citation>
    <scope>NUCLEOTIDE SEQUENCE</scope>
    <source>
        <strain evidence="2">NSJ-15</strain>
    </source>
</reference>
<comment type="caution">
    <text evidence="2">The sequence shown here is derived from an EMBL/GenBank/DDBJ whole genome shotgun (WGS) entry which is preliminary data.</text>
</comment>
<gene>
    <name evidence="2" type="ORF">H8702_08525</name>
</gene>
<dbReference type="SUPFAM" id="SSF51905">
    <property type="entry name" value="FAD/NAD(P)-binding domain"/>
    <property type="match status" value="1"/>
</dbReference>
<dbReference type="Proteomes" id="UP000632659">
    <property type="component" value="Unassembled WGS sequence"/>
</dbReference>
<evidence type="ECO:0000313" key="3">
    <source>
        <dbReference type="Proteomes" id="UP000632659"/>
    </source>
</evidence>
<proteinExistence type="predicted"/>
<dbReference type="InterPro" id="IPR036188">
    <property type="entry name" value="FAD/NAD-bd_sf"/>
</dbReference>